<evidence type="ECO:0000256" key="3">
    <source>
        <dbReference type="ARBA" id="ARBA00022519"/>
    </source>
</evidence>
<proteinExistence type="predicted"/>
<keyword evidence="6 7" id="KW-0012">Acyltransferase</keyword>
<dbReference type="HOGENOM" id="CLU_049421_4_0_0"/>
<keyword evidence="5" id="KW-0472">Membrane</keyword>
<keyword evidence="2" id="KW-1003">Cell membrane</keyword>
<gene>
    <name evidence="7" type="ordered locus">Dester_0305</name>
</gene>
<dbReference type="OrthoDB" id="9801955at2"/>
<dbReference type="GO" id="GO:0016746">
    <property type="term" value="F:acyltransferase activity"/>
    <property type="evidence" value="ECO:0007669"/>
    <property type="project" value="UniProtKB-KW"/>
</dbReference>
<dbReference type="PANTHER" id="PTHR30606:SF10">
    <property type="entry name" value="PHOSPHATIDYLINOSITOL MANNOSIDE ACYLTRANSFERASE"/>
    <property type="match status" value="1"/>
</dbReference>
<protein>
    <submittedName>
        <fullName evidence="7">Lipid A biosynthesis acyltransferase</fullName>
    </submittedName>
</protein>
<evidence type="ECO:0000256" key="6">
    <source>
        <dbReference type="ARBA" id="ARBA00023315"/>
    </source>
</evidence>
<dbReference type="KEGG" id="dte:Dester_0305"/>
<reference evidence="7 8" key="1">
    <citation type="journal article" date="2011" name="Stand. Genomic Sci.">
        <title>Complete genome sequence of the thermophilic sulfur-reducer Desulfurobacterium thermolithotrophum type strain (BSA(T)) from a deep-sea hydrothermal vent.</title>
        <authorList>
            <person name="Goker M."/>
            <person name="Daligault H."/>
            <person name="Mwirichia R."/>
            <person name="Lapidus A."/>
            <person name="Lucas S."/>
            <person name="Deshpande S."/>
            <person name="Pagani I."/>
            <person name="Tapia R."/>
            <person name="Cheng J.F."/>
            <person name="Goodwin L."/>
            <person name="Pitluck S."/>
            <person name="Liolios K."/>
            <person name="Ivanova N."/>
            <person name="Mavromatis K."/>
            <person name="Mikhailova N."/>
            <person name="Pati A."/>
            <person name="Chen A."/>
            <person name="Palaniappan K."/>
            <person name="Han C."/>
            <person name="Land M."/>
            <person name="Hauser L."/>
            <person name="Pan C."/>
            <person name="Brambilla E.M."/>
            <person name="Rohde M."/>
            <person name="Spring S."/>
            <person name="Sikorski J."/>
            <person name="Wirth R."/>
            <person name="Detter J.C."/>
            <person name="Woyke T."/>
            <person name="Bristow J."/>
            <person name="Eisen J.A."/>
            <person name="Markowitz V."/>
            <person name="Hugenholtz P."/>
            <person name="Kyrpides N.C."/>
            <person name="Klenk H.P."/>
        </authorList>
    </citation>
    <scope>NUCLEOTIDE SEQUENCE [LARGE SCALE GENOMIC DNA]</scope>
    <source>
        <strain evidence="8">DSM 11699 / BSA</strain>
    </source>
</reference>
<dbReference type="InterPro" id="IPR004960">
    <property type="entry name" value="LipA_acyltrans"/>
</dbReference>
<dbReference type="PANTHER" id="PTHR30606">
    <property type="entry name" value="LIPID A BIOSYNTHESIS LAUROYL ACYLTRANSFERASE"/>
    <property type="match status" value="1"/>
</dbReference>
<keyword evidence="8" id="KW-1185">Reference proteome</keyword>
<dbReference type="EMBL" id="CP002543">
    <property type="protein sequence ID" value="ADY72961.1"/>
    <property type="molecule type" value="Genomic_DNA"/>
</dbReference>
<sequence length="286" mass="33112">MKEVSYLLEYLLLKGSLSLIRKIGRDKAFKIGDILAEIIYYYPRIKRVTEENLLFAGFPLEVGKESLKSFIRCSIDFIKSTNYSFEYLKKLFKPVDPSTIPSEGGILLTAHIGNWELMGALFSVLSDGKLSVVAKPMKNHRVDKLINSIRQKWGIKVIPTGNVIEIVKDLKKNRYVGILLDQRPKVKEGVLTDFLGRETYTNKGVALLSIKTGKPIIPAFCFVENDKYVIETYKPIYPDGKTVEELTKECTKAIEKAVRKHPEQWFWFHRRWKNSPEFKKWKEKNF</sequence>
<dbReference type="FunCoup" id="F0S1V6">
    <property type="interactions" value="203"/>
</dbReference>
<comment type="subcellular location">
    <subcellularLocation>
        <location evidence="1">Cell inner membrane</location>
    </subcellularLocation>
</comment>
<evidence type="ECO:0000256" key="5">
    <source>
        <dbReference type="ARBA" id="ARBA00023136"/>
    </source>
</evidence>
<dbReference type="Pfam" id="PF03279">
    <property type="entry name" value="Lip_A_acyltrans"/>
    <property type="match status" value="1"/>
</dbReference>
<keyword evidence="3" id="KW-0997">Cell inner membrane</keyword>
<evidence type="ECO:0000256" key="2">
    <source>
        <dbReference type="ARBA" id="ARBA00022475"/>
    </source>
</evidence>
<evidence type="ECO:0000313" key="7">
    <source>
        <dbReference type="EMBL" id="ADY72961.1"/>
    </source>
</evidence>
<dbReference type="RefSeq" id="WP_013637920.1">
    <property type="nucleotide sequence ID" value="NC_015185.1"/>
</dbReference>
<organism evidence="7 8">
    <name type="scientific">Desulfurobacterium thermolithotrophum (strain DSM 11699 / BSA)</name>
    <dbReference type="NCBI Taxonomy" id="868864"/>
    <lineage>
        <taxon>Bacteria</taxon>
        <taxon>Pseudomonadati</taxon>
        <taxon>Aquificota</taxon>
        <taxon>Aquificia</taxon>
        <taxon>Desulfurobacteriales</taxon>
        <taxon>Desulfurobacteriaceae</taxon>
        <taxon>Desulfurobacterium</taxon>
    </lineage>
</organism>
<dbReference type="GO" id="GO:0009247">
    <property type="term" value="P:glycolipid biosynthetic process"/>
    <property type="evidence" value="ECO:0007669"/>
    <property type="project" value="UniProtKB-ARBA"/>
</dbReference>
<evidence type="ECO:0000313" key="8">
    <source>
        <dbReference type="Proteomes" id="UP000007102"/>
    </source>
</evidence>
<accession>F0S1V6</accession>
<dbReference type="eggNOG" id="COG1560">
    <property type="taxonomic scope" value="Bacteria"/>
</dbReference>
<name>F0S1V6_DESTD</name>
<dbReference type="STRING" id="868864.Dester_0305"/>
<evidence type="ECO:0000256" key="1">
    <source>
        <dbReference type="ARBA" id="ARBA00004533"/>
    </source>
</evidence>
<evidence type="ECO:0000256" key="4">
    <source>
        <dbReference type="ARBA" id="ARBA00022679"/>
    </source>
</evidence>
<dbReference type="Proteomes" id="UP000007102">
    <property type="component" value="Chromosome"/>
</dbReference>
<reference evidence="8" key="2">
    <citation type="submission" date="2011-02" db="EMBL/GenBank/DDBJ databases">
        <title>The complete genome of Desulfurobacterium thermolithotrophum DSM 11699.</title>
        <authorList>
            <consortium name="US DOE Joint Genome Institute (JGI-PGF)"/>
            <person name="Lucas S."/>
            <person name="Copeland A."/>
            <person name="Lapidus A."/>
            <person name="Bruce D."/>
            <person name="Goodwin L."/>
            <person name="Pitluck S."/>
            <person name="Kyrpides N."/>
            <person name="Mavromatis K."/>
            <person name="Pagani I."/>
            <person name="Ivanova N."/>
            <person name="Mikhailova N."/>
            <person name="Daligault H."/>
            <person name="Detter J.C."/>
            <person name="Tapia R."/>
            <person name="Han C."/>
            <person name="Land M."/>
            <person name="Hauser L."/>
            <person name="Markowitz V."/>
            <person name="Cheng J.-F."/>
            <person name="Hugenholtz P."/>
            <person name="Woyke T."/>
            <person name="Wu D."/>
            <person name="Spring S."/>
            <person name="Brambilla E."/>
            <person name="Klenk H.-P."/>
            <person name="Eisen J.A."/>
        </authorList>
    </citation>
    <scope>NUCLEOTIDE SEQUENCE [LARGE SCALE GENOMIC DNA]</scope>
    <source>
        <strain evidence="8">DSM 11699 / BSA</strain>
    </source>
</reference>
<dbReference type="InParanoid" id="F0S1V6"/>
<dbReference type="CDD" id="cd07984">
    <property type="entry name" value="LPLAT_LABLAT-like"/>
    <property type="match status" value="1"/>
</dbReference>
<dbReference type="AlphaFoldDB" id="F0S1V6"/>
<dbReference type="GO" id="GO:0005886">
    <property type="term" value="C:plasma membrane"/>
    <property type="evidence" value="ECO:0007669"/>
    <property type="project" value="UniProtKB-SubCell"/>
</dbReference>
<keyword evidence="4 7" id="KW-0808">Transferase</keyword>